<dbReference type="CDD" id="cd06456">
    <property type="entry name" value="M3A_DCP"/>
    <property type="match status" value="1"/>
</dbReference>
<dbReference type="OrthoDB" id="9773538at2"/>
<keyword evidence="4 7" id="KW-0378">Hydrolase</keyword>
<comment type="cofactor">
    <cofactor evidence="7">
        <name>Zn(2+)</name>
        <dbReference type="ChEBI" id="CHEBI:29105"/>
    </cofactor>
    <text evidence="7">Binds 1 zinc ion.</text>
</comment>
<dbReference type="Pfam" id="PF01432">
    <property type="entry name" value="Peptidase_M3"/>
    <property type="match status" value="1"/>
</dbReference>
<evidence type="ECO:0000256" key="4">
    <source>
        <dbReference type="ARBA" id="ARBA00022801"/>
    </source>
</evidence>
<dbReference type="GO" id="GO:0004180">
    <property type="term" value="F:carboxypeptidase activity"/>
    <property type="evidence" value="ECO:0007669"/>
    <property type="project" value="TreeGrafter"/>
</dbReference>
<keyword evidence="6 7" id="KW-0482">Metalloprotease</keyword>
<feature type="domain" description="Peptidase M3A/M3B catalytic" evidence="8">
    <location>
        <begin position="233"/>
        <end position="680"/>
    </location>
</feature>
<dbReference type="GO" id="GO:0004222">
    <property type="term" value="F:metalloendopeptidase activity"/>
    <property type="evidence" value="ECO:0007669"/>
    <property type="project" value="InterPro"/>
</dbReference>
<evidence type="ECO:0000259" key="8">
    <source>
        <dbReference type="Pfam" id="PF01432"/>
    </source>
</evidence>
<keyword evidence="3 7" id="KW-0479">Metal-binding</keyword>
<sequence length="692" mass="76958">MTHEAEGANPLLEPWGGPFEAPPFERLSVTHFRPAFEAALGEARAEIAAIAANSGAPTFTNTIEALERGGRTLDKVANVFFNLAGADSSPEIEAIEREIAPVLARHRNEIYLNAALYQRIAGLYEARETLGLDPEQARVLERYHVAFSRAGAGLPDAARTRLAEIGERLAVLGAQFGQNVLADEKAYTLVLEAADDLAGLPDWLVAAAARAAEDRGLAGKHVITLGRSSIEPFLQYSARRDLREKAFRAWAARGEQEGPTDNRAVASEIVRLRGERARLLGFESFAHYRLADTMAKTPQAARDLLDSVWTPALAQAAREEAALQAMIAEEGGNFKVAPWDWRYYAEKRRKAEFDLDENATKPYLQLDKMIEAAFYAANRLFGLTFAERRDIPLHHPDARSFTVFERNGAPVALFIGDYFARPSKHSGAWMNAFRVQEKLDGEVLPIVVNVLNFARAGEGSPSLLSFDDARTLFHEFGHALHGMLSNVTYPLLSGTNVSTDFVEFPSQVYENWLEQPEMLRRFARHYVTDEPMPEPLLEKLLLARRFNQGFATIEYTASALVDLDLHLTVPEDEVDVVAFEKKRLEQLGMPEAIIMRHRTPHFQHIFSGGGYAAGYYSYLWSEVLDADGFEAFAESGDIFQPQLAEKLHDHVYSAGNTRDPEAAYIGFRGRAPEPKALLLKRGLVDADSEEAK</sequence>
<evidence type="ECO:0000256" key="2">
    <source>
        <dbReference type="ARBA" id="ARBA00022670"/>
    </source>
</evidence>
<evidence type="ECO:0000313" key="10">
    <source>
        <dbReference type="Proteomes" id="UP000198755"/>
    </source>
</evidence>
<reference evidence="9 10" key="1">
    <citation type="submission" date="2016-10" db="EMBL/GenBank/DDBJ databases">
        <authorList>
            <person name="de Groot N.N."/>
        </authorList>
    </citation>
    <scope>NUCLEOTIDE SEQUENCE [LARGE SCALE GENOMIC DNA]</scope>
    <source>
        <strain evidence="9 10">NE2</strain>
    </source>
</reference>
<dbReference type="Gene3D" id="1.10.1370.10">
    <property type="entry name" value="Neurolysin, domain 3"/>
    <property type="match status" value="1"/>
</dbReference>
<dbReference type="InterPro" id="IPR034005">
    <property type="entry name" value="M3A_DCP"/>
</dbReference>
<organism evidence="9 10">
    <name type="scientific">Methylocapsa palsarum</name>
    <dbReference type="NCBI Taxonomy" id="1612308"/>
    <lineage>
        <taxon>Bacteria</taxon>
        <taxon>Pseudomonadati</taxon>
        <taxon>Pseudomonadota</taxon>
        <taxon>Alphaproteobacteria</taxon>
        <taxon>Hyphomicrobiales</taxon>
        <taxon>Beijerinckiaceae</taxon>
        <taxon>Methylocapsa</taxon>
    </lineage>
</organism>
<dbReference type="EMBL" id="FOSN01000003">
    <property type="protein sequence ID" value="SFK19775.1"/>
    <property type="molecule type" value="Genomic_DNA"/>
</dbReference>
<dbReference type="STRING" id="1612308.SAMN05444581_103197"/>
<comment type="similarity">
    <text evidence="1 7">Belongs to the peptidase M3 family.</text>
</comment>
<evidence type="ECO:0000256" key="7">
    <source>
        <dbReference type="RuleBase" id="RU003435"/>
    </source>
</evidence>
<evidence type="ECO:0000313" key="9">
    <source>
        <dbReference type="EMBL" id="SFK19775.1"/>
    </source>
</evidence>
<dbReference type="InterPro" id="IPR045090">
    <property type="entry name" value="Pept_M3A_M3B"/>
</dbReference>
<dbReference type="GO" id="GO:0046872">
    <property type="term" value="F:metal ion binding"/>
    <property type="evidence" value="ECO:0007669"/>
    <property type="project" value="UniProtKB-UniRule"/>
</dbReference>
<dbReference type="Gene3D" id="1.10.1370.40">
    <property type="match status" value="1"/>
</dbReference>
<dbReference type="PANTHER" id="PTHR43660:SF1">
    <property type="entry name" value="DIPEPTIDYL CARBOXYPEPTIDASE"/>
    <property type="match status" value="1"/>
</dbReference>
<evidence type="ECO:0000256" key="5">
    <source>
        <dbReference type="ARBA" id="ARBA00022833"/>
    </source>
</evidence>
<dbReference type="InterPro" id="IPR024079">
    <property type="entry name" value="MetalloPept_cat_dom_sf"/>
</dbReference>
<protein>
    <submittedName>
        <fullName evidence="9">Peptidyl-dipeptidase Dcp</fullName>
    </submittedName>
</protein>
<name>A0A1I3XJU0_9HYPH</name>
<accession>A0A1I3XJU0</accession>
<dbReference type="RefSeq" id="WP_091679507.1">
    <property type="nucleotide sequence ID" value="NZ_FOSN01000003.1"/>
</dbReference>
<evidence type="ECO:0000256" key="3">
    <source>
        <dbReference type="ARBA" id="ARBA00022723"/>
    </source>
</evidence>
<evidence type="ECO:0000256" key="6">
    <source>
        <dbReference type="ARBA" id="ARBA00023049"/>
    </source>
</evidence>
<evidence type="ECO:0000256" key="1">
    <source>
        <dbReference type="ARBA" id="ARBA00006040"/>
    </source>
</evidence>
<dbReference type="GO" id="GO:0006508">
    <property type="term" value="P:proteolysis"/>
    <property type="evidence" value="ECO:0007669"/>
    <property type="project" value="UniProtKB-KW"/>
</dbReference>
<dbReference type="InterPro" id="IPR001567">
    <property type="entry name" value="Pept_M3A_M3B_dom"/>
</dbReference>
<dbReference type="Proteomes" id="UP000198755">
    <property type="component" value="Unassembled WGS sequence"/>
</dbReference>
<gene>
    <name evidence="9" type="ORF">SAMN05444581_103197</name>
</gene>
<dbReference type="PANTHER" id="PTHR43660">
    <property type="entry name" value="DIPEPTIDYL CARBOXYPEPTIDASE"/>
    <property type="match status" value="1"/>
</dbReference>
<proteinExistence type="inferred from homology"/>
<dbReference type="GO" id="GO:0005829">
    <property type="term" value="C:cytosol"/>
    <property type="evidence" value="ECO:0007669"/>
    <property type="project" value="UniProtKB-ARBA"/>
</dbReference>
<dbReference type="InterPro" id="IPR024077">
    <property type="entry name" value="Neurolysin/TOP_dom2"/>
</dbReference>
<dbReference type="SUPFAM" id="SSF55486">
    <property type="entry name" value="Metalloproteases ('zincins'), catalytic domain"/>
    <property type="match status" value="1"/>
</dbReference>
<keyword evidence="2 7" id="KW-0645">Protease</keyword>
<keyword evidence="10" id="KW-1185">Reference proteome</keyword>
<dbReference type="Gene3D" id="3.40.390.10">
    <property type="entry name" value="Collagenase (Catalytic Domain)"/>
    <property type="match status" value="1"/>
</dbReference>
<dbReference type="AlphaFoldDB" id="A0A1I3XJU0"/>
<keyword evidence="5 7" id="KW-0862">Zinc</keyword>
<dbReference type="FunFam" id="3.40.390.10:FF:000009">
    <property type="entry name" value="Oligopeptidase A"/>
    <property type="match status" value="1"/>
</dbReference>